<evidence type="ECO:0000313" key="9">
    <source>
        <dbReference type="Proteomes" id="UP000198858"/>
    </source>
</evidence>
<evidence type="ECO:0000313" key="8">
    <source>
        <dbReference type="EMBL" id="SDS44857.1"/>
    </source>
</evidence>
<dbReference type="Pfam" id="PF14322">
    <property type="entry name" value="SusD-like_3"/>
    <property type="match status" value="1"/>
</dbReference>
<sequence length="468" mass="54373">MKPLNYKKQLLIILLSIFTLSCEDMVELDPPSNQLIREEVFNNEATVKSAMTGIYNELFQLDFSNGYRSSVTTLAGLSADNISNISTTNLSRMEFEQNEINPDNPDNLNIWSSAYNMIYITNSFLEGINNSQVLDQDFKKQMDGQARFVRAFTYFYLANLYGDVPLILSTDYRENQLAFRTPKNEIYDQILLDLQQAEEELSSDYATGERTQVNKFTVKALMARFYLYTENWSKAEELSGHLIDENGTFKLQDDLNEVFLANSKEAIWQISPIGGNGISTQTNEGNFFIIDPIFSFFAAIRLQEDFVEQFDTEDLRLLNWIGYNESKNAHFIYKYKIWNSTEYPIREYSMVLRLAEQYLIRAEARAMQNNIAGAISDLDIIRQRAGLNLLADLNPTIEQAELLDEIFLQRRKELFAEWGHRWLDLKRSDRTSEALEDENPYWEDTDLLYPIPETERIKNPNLTQNEGY</sequence>
<gene>
    <name evidence="8" type="ORF">SAMN04488552_3194</name>
</gene>
<dbReference type="InterPro" id="IPR011990">
    <property type="entry name" value="TPR-like_helical_dom_sf"/>
</dbReference>
<dbReference type="EMBL" id="LT629745">
    <property type="protein sequence ID" value="SDS44857.1"/>
    <property type="molecule type" value="Genomic_DNA"/>
</dbReference>
<proteinExistence type="inferred from homology"/>
<comment type="subcellular location">
    <subcellularLocation>
        <location evidence="1">Cell outer membrane</location>
    </subcellularLocation>
</comment>
<evidence type="ECO:0000256" key="2">
    <source>
        <dbReference type="ARBA" id="ARBA00006275"/>
    </source>
</evidence>
<keyword evidence="9" id="KW-1185">Reference proteome</keyword>
<dbReference type="GO" id="GO:0009279">
    <property type="term" value="C:cell outer membrane"/>
    <property type="evidence" value="ECO:0007669"/>
    <property type="project" value="UniProtKB-SubCell"/>
</dbReference>
<dbReference type="InterPro" id="IPR012944">
    <property type="entry name" value="SusD_RagB_dom"/>
</dbReference>
<evidence type="ECO:0000259" key="6">
    <source>
        <dbReference type="Pfam" id="PF07980"/>
    </source>
</evidence>
<dbReference type="Pfam" id="PF07980">
    <property type="entry name" value="SusD_RagB"/>
    <property type="match status" value="1"/>
</dbReference>
<dbReference type="InterPro" id="IPR033985">
    <property type="entry name" value="SusD-like_N"/>
</dbReference>
<evidence type="ECO:0000256" key="4">
    <source>
        <dbReference type="ARBA" id="ARBA00023136"/>
    </source>
</evidence>
<dbReference type="Proteomes" id="UP000198858">
    <property type="component" value="Chromosome I"/>
</dbReference>
<accession>A0A1H1SA47</accession>
<dbReference type="RefSeq" id="WP_089663739.1">
    <property type="nucleotide sequence ID" value="NZ_LT629745.1"/>
</dbReference>
<keyword evidence="3" id="KW-0732">Signal</keyword>
<protein>
    <submittedName>
        <fullName evidence="8">SusD family protein</fullName>
    </submittedName>
</protein>
<dbReference type="SUPFAM" id="SSF48452">
    <property type="entry name" value="TPR-like"/>
    <property type="match status" value="1"/>
</dbReference>
<feature type="domain" description="RagB/SusD" evidence="6">
    <location>
        <begin position="323"/>
        <end position="468"/>
    </location>
</feature>
<evidence type="ECO:0000256" key="1">
    <source>
        <dbReference type="ARBA" id="ARBA00004442"/>
    </source>
</evidence>
<feature type="domain" description="SusD-like N-terminal" evidence="7">
    <location>
        <begin position="30"/>
        <end position="227"/>
    </location>
</feature>
<organism evidence="8 9">
    <name type="scientific">Christiangramia echinicola</name>
    <dbReference type="NCBI Taxonomy" id="279359"/>
    <lineage>
        <taxon>Bacteria</taxon>
        <taxon>Pseudomonadati</taxon>
        <taxon>Bacteroidota</taxon>
        <taxon>Flavobacteriia</taxon>
        <taxon>Flavobacteriales</taxon>
        <taxon>Flavobacteriaceae</taxon>
        <taxon>Christiangramia</taxon>
    </lineage>
</organism>
<dbReference type="STRING" id="1250231.SAMN04488552_3194"/>
<dbReference type="AlphaFoldDB" id="A0A1H1SA47"/>
<keyword evidence="5" id="KW-0998">Cell outer membrane</keyword>
<keyword evidence="4" id="KW-0472">Membrane</keyword>
<dbReference type="PROSITE" id="PS51257">
    <property type="entry name" value="PROKAR_LIPOPROTEIN"/>
    <property type="match status" value="1"/>
</dbReference>
<evidence type="ECO:0000259" key="7">
    <source>
        <dbReference type="Pfam" id="PF14322"/>
    </source>
</evidence>
<evidence type="ECO:0000256" key="5">
    <source>
        <dbReference type="ARBA" id="ARBA00023237"/>
    </source>
</evidence>
<reference evidence="8 9" key="1">
    <citation type="submission" date="2016-10" db="EMBL/GenBank/DDBJ databases">
        <authorList>
            <person name="Varghese N."/>
            <person name="Submissions S."/>
        </authorList>
    </citation>
    <scope>NUCLEOTIDE SEQUENCE [LARGE SCALE GENOMIC DNA]</scope>
    <source>
        <strain evidence="8 9">Mar_2010_102</strain>
    </source>
</reference>
<dbReference type="Gene3D" id="1.25.40.390">
    <property type="match status" value="1"/>
</dbReference>
<evidence type="ECO:0000256" key="3">
    <source>
        <dbReference type="ARBA" id="ARBA00022729"/>
    </source>
</evidence>
<comment type="similarity">
    <text evidence="2">Belongs to the SusD family.</text>
</comment>
<dbReference type="CDD" id="cd08977">
    <property type="entry name" value="SusD"/>
    <property type="match status" value="1"/>
</dbReference>
<name>A0A1H1SA47_9FLAO</name>